<dbReference type="Pfam" id="PF00067">
    <property type="entry name" value="p450"/>
    <property type="match status" value="1"/>
</dbReference>
<gene>
    <name evidence="4" type="primary">staP</name>
    <name evidence="4" type="ORF">SCLAV_p1115</name>
</gene>
<dbReference type="InterPro" id="IPR017972">
    <property type="entry name" value="Cyt_P450_CS"/>
</dbReference>
<keyword evidence="4" id="KW-0614">Plasmid</keyword>
<feature type="region of interest" description="Disordered" evidence="3">
    <location>
        <begin position="68"/>
        <end position="94"/>
    </location>
</feature>
<dbReference type="AlphaFoldDB" id="B5H2M1"/>
<dbReference type="InterPro" id="IPR001128">
    <property type="entry name" value="Cyt_P450"/>
</dbReference>
<dbReference type="PANTHER" id="PTHR46696">
    <property type="entry name" value="P450, PUTATIVE (EUROFUNG)-RELATED"/>
    <property type="match status" value="1"/>
</dbReference>
<keyword evidence="2" id="KW-0408">Iron</keyword>
<dbReference type="eggNOG" id="COG2124">
    <property type="taxonomic scope" value="Bacteria"/>
</dbReference>
<organism evidence="4 5">
    <name type="scientific">Streptomyces clavuligerus</name>
    <dbReference type="NCBI Taxonomy" id="1901"/>
    <lineage>
        <taxon>Bacteria</taxon>
        <taxon>Bacillati</taxon>
        <taxon>Actinomycetota</taxon>
        <taxon>Actinomycetes</taxon>
        <taxon>Kitasatosporales</taxon>
        <taxon>Streptomycetaceae</taxon>
        <taxon>Streptomyces</taxon>
    </lineage>
</organism>
<dbReference type="RefSeq" id="WP_003958516.1">
    <property type="nucleotide sequence ID" value="NZ_CM000914.1"/>
</dbReference>
<comment type="similarity">
    <text evidence="1 2">Belongs to the cytochrome P450 family.</text>
</comment>
<dbReference type="GO" id="GO:0004497">
    <property type="term" value="F:monooxygenase activity"/>
    <property type="evidence" value="ECO:0007669"/>
    <property type="project" value="UniProtKB-KW"/>
</dbReference>
<dbReference type="Gene3D" id="1.10.630.10">
    <property type="entry name" value="Cytochrome P450"/>
    <property type="match status" value="1"/>
</dbReference>
<evidence type="ECO:0000313" key="5">
    <source>
        <dbReference type="Proteomes" id="UP000002357"/>
    </source>
</evidence>
<dbReference type="PRINTS" id="PR00385">
    <property type="entry name" value="P450"/>
</dbReference>
<dbReference type="SUPFAM" id="SSF48264">
    <property type="entry name" value="Cytochrome P450"/>
    <property type="match status" value="1"/>
</dbReference>
<keyword evidence="2" id="KW-0560">Oxidoreductase</keyword>
<dbReference type="Proteomes" id="UP000002357">
    <property type="component" value="Plasmid pSCL4"/>
</dbReference>
<name>B5H2M1_STRCL</name>
<dbReference type="SMR" id="B5H2M1"/>
<evidence type="ECO:0000313" key="4">
    <source>
        <dbReference type="EMBL" id="EFG04601.2"/>
    </source>
</evidence>
<dbReference type="InterPro" id="IPR002397">
    <property type="entry name" value="Cyt_P450_B"/>
</dbReference>
<reference evidence="4 5" key="1">
    <citation type="journal article" date="2010" name="Genome Biol. Evol.">
        <title>The sequence of a 1.8-mb bacterial linear plasmid reveals a rich evolutionary reservoir of secondary metabolic pathways.</title>
        <authorList>
            <person name="Medema M.H."/>
            <person name="Trefzer A."/>
            <person name="Kovalchuk A."/>
            <person name="van den Berg M."/>
            <person name="Mueller U."/>
            <person name="Heijne W."/>
            <person name="Wu L."/>
            <person name="Alam M.T."/>
            <person name="Ronning C.M."/>
            <person name="Nierman W.C."/>
            <person name="Bovenberg R.A.L."/>
            <person name="Breitling R."/>
            <person name="Takano E."/>
        </authorList>
    </citation>
    <scope>NUCLEOTIDE SEQUENCE [LARGE SCALE GENOMIC DNA]</scope>
    <source>
        <strain evidence="5">ATCC 27064 / DSM 738 / JCM 4710 / NBRC 13307 / NCIMB 12785 / NRRL 3585 / VKM Ac-602</strain>
        <plasmid evidence="4">pSCL4</plasmid>
    </source>
</reference>
<protein>
    <submittedName>
        <fullName evidence="4">Staurosporine biosynthesis cytochrome P450 StaP</fullName>
    </submittedName>
</protein>
<evidence type="ECO:0000256" key="3">
    <source>
        <dbReference type="SAM" id="MobiDB-lite"/>
    </source>
</evidence>
<evidence type="ECO:0000256" key="1">
    <source>
        <dbReference type="ARBA" id="ARBA00010617"/>
    </source>
</evidence>
<dbReference type="OrthoDB" id="9801155at2"/>
<dbReference type="CDD" id="cd20625">
    <property type="entry name" value="CYP164-like"/>
    <property type="match status" value="1"/>
</dbReference>
<dbReference type="KEGG" id="sclf:BB341_29670"/>
<keyword evidence="2" id="KW-0349">Heme</keyword>
<dbReference type="PRINTS" id="PR00359">
    <property type="entry name" value="BP450"/>
</dbReference>
<dbReference type="PROSITE" id="PS00086">
    <property type="entry name" value="CYTOCHROME_P450"/>
    <property type="match status" value="1"/>
</dbReference>
<keyword evidence="2" id="KW-0503">Monooxygenase</keyword>
<dbReference type="InterPro" id="IPR036396">
    <property type="entry name" value="Cyt_P450_sf"/>
</dbReference>
<accession>B5H2M1</accession>
<evidence type="ECO:0000256" key="2">
    <source>
        <dbReference type="RuleBase" id="RU000461"/>
    </source>
</evidence>
<sequence length="481" mass="52125">MPSPATLPRFDLRGWDSEDIAHPYPVYRRYREAAPVHRGVSGAGEPDTFYVFSYDEVVRVLSSRSLGRDARRTASAEPEPETETETEPVKVKADAEAEAEVEVGETGRDTGTAAAPVPFPAGCRALRTLVGNWLVFLDPPRHTELRSLLGTEFSPSVVAALRPRITRIADRLLERFVQDIGAPGGADLVAGFAAPFPLLVVCELLGLPQEHHRWLRAHALALQEAGTTRSRGRESGWSARAEAAAGEFARYFRREIRRRRGETVRRPGTGGPGSGSWAGRRDLLTLLVRAGDRGAPLDTDAIVGTCVHLLTAGHETTTGLLAKAVLALRRHPDLLDELRAAPALTPGAVEEFLRHDPPVQAVTRWAYEDIRLGDHEVPRGSRVVALLGSANRDPARFADPDVLDVRRAPDRQLGFGLGIHYCLGATLARAEAEIGLRALLDGVPGLGRGGHRVDYADDMVFHGPSRLLLRPSASVPPDSAA</sequence>
<keyword evidence="5" id="KW-1185">Reference proteome</keyword>
<dbReference type="GeneID" id="93734197"/>
<dbReference type="GO" id="GO:0020037">
    <property type="term" value="F:heme binding"/>
    <property type="evidence" value="ECO:0007669"/>
    <property type="project" value="InterPro"/>
</dbReference>
<dbReference type="GO" id="GO:0005506">
    <property type="term" value="F:iron ion binding"/>
    <property type="evidence" value="ECO:0007669"/>
    <property type="project" value="InterPro"/>
</dbReference>
<dbReference type="PANTHER" id="PTHR46696:SF3">
    <property type="entry name" value="PULCHERRIMINIC ACID SYNTHASE"/>
    <property type="match status" value="1"/>
</dbReference>
<dbReference type="EMBL" id="CM000914">
    <property type="protein sequence ID" value="EFG04601.2"/>
    <property type="molecule type" value="Genomic_DNA"/>
</dbReference>
<geneLocation type="plasmid" evidence="4 5">
    <name>pSCL4</name>
</geneLocation>
<dbReference type="GO" id="GO:0016705">
    <property type="term" value="F:oxidoreductase activity, acting on paired donors, with incorporation or reduction of molecular oxygen"/>
    <property type="evidence" value="ECO:0007669"/>
    <property type="project" value="InterPro"/>
</dbReference>
<proteinExistence type="inferred from homology"/>
<keyword evidence="2" id="KW-0479">Metal-binding</keyword>